<keyword evidence="3 6" id="KW-0479">Metal-binding</keyword>
<dbReference type="GO" id="GO:0008270">
    <property type="term" value="F:zinc ion binding"/>
    <property type="evidence" value="ECO:0007669"/>
    <property type="project" value="InterPro"/>
</dbReference>
<evidence type="ECO:0000259" key="7">
    <source>
        <dbReference type="SMART" id="SM00829"/>
    </source>
</evidence>
<dbReference type="PANTHER" id="PTHR43350:SF2">
    <property type="entry name" value="GROES-LIKE ZINC-BINDING ALCOHOL DEHYDROGENASE FAMILY PROTEIN"/>
    <property type="match status" value="1"/>
</dbReference>
<accession>A0AAD4CK20</accession>
<dbReference type="PANTHER" id="PTHR43350">
    <property type="entry name" value="NAD-DEPENDENT ALCOHOL DEHYDROGENASE"/>
    <property type="match status" value="1"/>
</dbReference>
<sequence>MSQSCRAIVAYQPSNKQPDFRLEDVSIRDIEPDECLVDIVATGVCHTDLGVASRPDSIYPRVLGHEGSGYIRKIGSKISLNLQEGDPVLLSIAFCNNCPSCQSGHPSYCYSAYALNFANPGRDTYQARSVGTEQDFVVAGGFFGQSSLGSLAIVKESCIVSVAGAVKSRSELQLFAPLGCGFQTGAGTVSKLGKAQPGDSVAIIGLGGVGLSAVMAARIIGCKHIVAVDRIHDRLALAKELGATDVIHTGKLDTASLAEAVRNATDGLGSSLTIDTTGVLSIIREALEMTSILGRMVLLGMSKESIDIDMTKFKLAGKTLLGSVQGDVIPSQYIAQMIEWYRAGRFPIDKLVRFYKPEDIGPALHDMGTGQTVKPIILW</sequence>
<name>A0AAD4CK20_ASPNN</name>
<evidence type="ECO:0000256" key="4">
    <source>
        <dbReference type="ARBA" id="ARBA00022833"/>
    </source>
</evidence>
<dbReference type="SUPFAM" id="SSF50129">
    <property type="entry name" value="GroES-like"/>
    <property type="match status" value="1"/>
</dbReference>
<evidence type="ECO:0000256" key="5">
    <source>
        <dbReference type="ARBA" id="ARBA00023002"/>
    </source>
</evidence>
<keyword evidence="9" id="KW-1185">Reference proteome</keyword>
<dbReference type="SMART" id="SM00829">
    <property type="entry name" value="PKS_ER"/>
    <property type="match status" value="1"/>
</dbReference>
<comment type="cofactor">
    <cofactor evidence="1 6">
        <name>Zn(2+)</name>
        <dbReference type="ChEBI" id="CHEBI:29105"/>
    </cofactor>
</comment>
<dbReference type="InterPro" id="IPR002328">
    <property type="entry name" value="ADH_Zn_CS"/>
</dbReference>
<keyword evidence="4 6" id="KW-0862">Zinc</keyword>
<dbReference type="CDD" id="cd08278">
    <property type="entry name" value="benzyl_alcohol_DH"/>
    <property type="match status" value="1"/>
</dbReference>
<protein>
    <recommendedName>
        <fullName evidence="7">Enoyl reductase (ER) domain-containing protein</fullName>
    </recommendedName>
</protein>
<dbReference type="AlphaFoldDB" id="A0AAD4CK20"/>
<dbReference type="InterPro" id="IPR011032">
    <property type="entry name" value="GroES-like_sf"/>
</dbReference>
<dbReference type="FunFam" id="3.40.50.720:FF:000003">
    <property type="entry name" value="S-(hydroxymethyl)glutathione dehydrogenase"/>
    <property type="match status" value="1"/>
</dbReference>
<evidence type="ECO:0000256" key="6">
    <source>
        <dbReference type="RuleBase" id="RU361277"/>
    </source>
</evidence>
<evidence type="ECO:0000256" key="1">
    <source>
        <dbReference type="ARBA" id="ARBA00001947"/>
    </source>
</evidence>
<evidence type="ECO:0000313" key="8">
    <source>
        <dbReference type="EMBL" id="KAF9887945.1"/>
    </source>
</evidence>
<dbReference type="Pfam" id="PF00107">
    <property type="entry name" value="ADH_zinc_N"/>
    <property type="match status" value="1"/>
</dbReference>
<dbReference type="InterPro" id="IPR013149">
    <property type="entry name" value="ADH-like_C"/>
</dbReference>
<dbReference type="PROSITE" id="PS00059">
    <property type="entry name" value="ADH_ZINC"/>
    <property type="match status" value="1"/>
</dbReference>
<dbReference type="GO" id="GO:0016491">
    <property type="term" value="F:oxidoreductase activity"/>
    <property type="evidence" value="ECO:0007669"/>
    <property type="project" value="UniProtKB-KW"/>
</dbReference>
<evidence type="ECO:0000256" key="3">
    <source>
        <dbReference type="ARBA" id="ARBA00022723"/>
    </source>
</evidence>
<evidence type="ECO:0000313" key="9">
    <source>
        <dbReference type="Proteomes" id="UP001194746"/>
    </source>
</evidence>
<comment type="similarity">
    <text evidence="2 6">Belongs to the zinc-containing alcohol dehydrogenase family.</text>
</comment>
<dbReference type="InterPro" id="IPR020843">
    <property type="entry name" value="ER"/>
</dbReference>
<keyword evidence="5" id="KW-0560">Oxidoreductase</keyword>
<dbReference type="SUPFAM" id="SSF51735">
    <property type="entry name" value="NAD(P)-binding Rossmann-fold domains"/>
    <property type="match status" value="1"/>
</dbReference>
<evidence type="ECO:0000256" key="2">
    <source>
        <dbReference type="ARBA" id="ARBA00008072"/>
    </source>
</evidence>
<reference evidence="8" key="2">
    <citation type="submission" date="2020-02" db="EMBL/GenBank/DDBJ databases">
        <authorList>
            <person name="Gilchrist C.L.M."/>
            <person name="Chooi Y.-H."/>
        </authorList>
    </citation>
    <scope>NUCLEOTIDE SEQUENCE</scope>
    <source>
        <strain evidence="8">MST-FP2251</strain>
    </source>
</reference>
<dbReference type="Gene3D" id="3.40.50.720">
    <property type="entry name" value="NAD(P)-binding Rossmann-like Domain"/>
    <property type="match status" value="1"/>
</dbReference>
<comment type="caution">
    <text evidence="8">The sequence shown here is derived from an EMBL/GenBank/DDBJ whole genome shotgun (WGS) entry which is preliminary data.</text>
</comment>
<dbReference type="Proteomes" id="UP001194746">
    <property type="component" value="Unassembled WGS sequence"/>
</dbReference>
<organism evidence="8 9">
    <name type="scientific">Aspergillus nanangensis</name>
    <dbReference type="NCBI Taxonomy" id="2582783"/>
    <lineage>
        <taxon>Eukaryota</taxon>
        <taxon>Fungi</taxon>
        <taxon>Dikarya</taxon>
        <taxon>Ascomycota</taxon>
        <taxon>Pezizomycotina</taxon>
        <taxon>Eurotiomycetes</taxon>
        <taxon>Eurotiomycetidae</taxon>
        <taxon>Eurotiales</taxon>
        <taxon>Aspergillaceae</taxon>
        <taxon>Aspergillus</taxon>
        <taxon>Aspergillus subgen. Circumdati</taxon>
    </lineage>
</organism>
<dbReference type="Pfam" id="PF08240">
    <property type="entry name" value="ADH_N"/>
    <property type="match status" value="1"/>
</dbReference>
<feature type="domain" description="Enoyl reductase (ER)" evidence="7">
    <location>
        <begin position="16"/>
        <end position="378"/>
    </location>
</feature>
<dbReference type="Gene3D" id="3.90.180.10">
    <property type="entry name" value="Medium-chain alcohol dehydrogenases, catalytic domain"/>
    <property type="match status" value="1"/>
</dbReference>
<dbReference type="EMBL" id="VCAU01000054">
    <property type="protein sequence ID" value="KAF9887945.1"/>
    <property type="molecule type" value="Genomic_DNA"/>
</dbReference>
<proteinExistence type="inferred from homology"/>
<gene>
    <name evidence="8" type="ORF">FE257_009467</name>
</gene>
<reference evidence="8" key="1">
    <citation type="journal article" date="2019" name="Beilstein J. Org. Chem.">
        <title>Nanangenines: drimane sesquiterpenoids as the dominant metabolite cohort of a novel Australian fungus, Aspergillus nanangensis.</title>
        <authorList>
            <person name="Lacey H.J."/>
            <person name="Gilchrist C.L.M."/>
            <person name="Crombie A."/>
            <person name="Kalaitzis J.A."/>
            <person name="Vuong D."/>
            <person name="Rutledge P.J."/>
            <person name="Turner P."/>
            <person name="Pitt J.I."/>
            <person name="Lacey E."/>
            <person name="Chooi Y.H."/>
            <person name="Piggott A.M."/>
        </authorList>
    </citation>
    <scope>NUCLEOTIDE SEQUENCE</scope>
    <source>
        <strain evidence="8">MST-FP2251</strain>
    </source>
</reference>
<dbReference type="InterPro" id="IPR036291">
    <property type="entry name" value="NAD(P)-bd_dom_sf"/>
</dbReference>
<dbReference type="InterPro" id="IPR013154">
    <property type="entry name" value="ADH-like_N"/>
</dbReference>